<dbReference type="PANTHER" id="PTHR31793:SF24">
    <property type="entry name" value="LONG-CHAIN ACYL-COA THIOESTERASE FADM"/>
    <property type="match status" value="1"/>
</dbReference>
<gene>
    <name evidence="2" type="ORF">BAURA86_02823</name>
    <name evidence="1" type="ORF">CIK65_09620</name>
</gene>
<dbReference type="SUPFAM" id="SSF54637">
    <property type="entry name" value="Thioesterase/thiol ester dehydrase-isomerase"/>
    <property type="match status" value="1"/>
</dbReference>
<reference evidence="2 4" key="2">
    <citation type="submission" date="2017-03" db="EMBL/GenBank/DDBJ databases">
        <authorList>
            <person name="Afonso C.L."/>
            <person name="Miller P.J."/>
            <person name="Scott M.A."/>
            <person name="Spackman E."/>
            <person name="Goraichik I."/>
            <person name="Dimitrov K.M."/>
            <person name="Suarez D.L."/>
            <person name="Swayne D.E."/>
        </authorList>
    </citation>
    <scope>NUCLEOTIDE SEQUENCE [LARGE SCALE GENOMIC DNA]</scope>
    <source>
        <strain evidence="2">8</strain>
        <strain evidence="4">8(6)</strain>
    </source>
</reference>
<dbReference type="EMBL" id="FXZI01000011">
    <property type="protein sequence ID" value="SMX99197.1"/>
    <property type="molecule type" value="Genomic_DNA"/>
</dbReference>
<evidence type="ECO:0000313" key="2">
    <source>
        <dbReference type="EMBL" id="SMX99197.1"/>
    </source>
</evidence>
<organism evidence="1 3">
    <name type="scientific">Brevibacterium aurantiacum</name>
    <dbReference type="NCBI Taxonomy" id="273384"/>
    <lineage>
        <taxon>Bacteria</taxon>
        <taxon>Bacillati</taxon>
        <taxon>Actinomycetota</taxon>
        <taxon>Actinomycetes</taxon>
        <taxon>Micrococcales</taxon>
        <taxon>Brevibacteriaceae</taxon>
        <taxon>Brevibacterium</taxon>
    </lineage>
</organism>
<dbReference type="Proteomes" id="UP000218620">
    <property type="component" value="Unassembled WGS sequence"/>
</dbReference>
<keyword evidence="2" id="KW-0378">Hydrolase</keyword>
<evidence type="ECO:0000313" key="4">
    <source>
        <dbReference type="Proteomes" id="UP000234300"/>
    </source>
</evidence>
<sequence>MSDQFSVRVSVRGYEIDGNGHVSSAVLMQYGQHSRWEALQAAGIDYDVLTARRVGPVSLEETIRYRHEVLAGDELDVTCSYHWGEGHTFRIEQELRRIDGILLAEIANIGGVLDLNSRRLVPDPASYWRQAAARPDVIGL</sequence>
<protein>
    <submittedName>
        <fullName evidence="2">Acyl-CoA thioester hydrolase</fullName>
        <ecNumber evidence="2">3.1.2.-</ecNumber>
    </submittedName>
    <submittedName>
        <fullName evidence="1">Thioesterase</fullName>
    </submittedName>
</protein>
<dbReference type="GO" id="GO:0047617">
    <property type="term" value="F:fatty acyl-CoA hydrolase activity"/>
    <property type="evidence" value="ECO:0007669"/>
    <property type="project" value="TreeGrafter"/>
</dbReference>
<dbReference type="CDD" id="cd00586">
    <property type="entry name" value="4HBT"/>
    <property type="match status" value="1"/>
</dbReference>
<proteinExistence type="predicted"/>
<dbReference type="RefSeq" id="WP_096178056.1">
    <property type="nucleotide sequence ID" value="NZ_FXZI01000011.1"/>
</dbReference>
<dbReference type="PANTHER" id="PTHR31793">
    <property type="entry name" value="4-HYDROXYBENZOYL-COA THIOESTERASE FAMILY MEMBER"/>
    <property type="match status" value="1"/>
</dbReference>
<name>A0A2A3YV11_BREAU</name>
<reference evidence="1 3" key="1">
    <citation type="journal article" date="2017" name="Elife">
        <title>Extensive horizontal gene transfer in cheese-associated bacteria.</title>
        <authorList>
            <person name="Bonham K.S."/>
            <person name="Wolfe B.E."/>
            <person name="Dutton R.J."/>
        </authorList>
    </citation>
    <scope>NUCLEOTIDE SEQUENCE [LARGE SCALE GENOMIC DNA]</scope>
    <source>
        <strain evidence="1 3">962_8</strain>
    </source>
</reference>
<dbReference type="Pfam" id="PF13279">
    <property type="entry name" value="4HBT_2"/>
    <property type="match status" value="1"/>
</dbReference>
<dbReference type="InterPro" id="IPR050563">
    <property type="entry name" value="4-hydroxybenzoyl-CoA_TE"/>
</dbReference>
<evidence type="ECO:0000313" key="3">
    <source>
        <dbReference type="Proteomes" id="UP000218620"/>
    </source>
</evidence>
<dbReference type="AlphaFoldDB" id="A0A2A3YV11"/>
<dbReference type="InterPro" id="IPR029069">
    <property type="entry name" value="HotDog_dom_sf"/>
</dbReference>
<dbReference type="Proteomes" id="UP000234300">
    <property type="component" value="Unassembled WGS sequence"/>
</dbReference>
<dbReference type="GeneID" id="303297735"/>
<dbReference type="Gene3D" id="3.10.129.10">
    <property type="entry name" value="Hotdog Thioesterase"/>
    <property type="match status" value="1"/>
</dbReference>
<dbReference type="EMBL" id="NRGQ01000009">
    <property type="protein sequence ID" value="PCC43123.1"/>
    <property type="molecule type" value="Genomic_DNA"/>
</dbReference>
<dbReference type="EC" id="3.1.2.-" evidence="2"/>
<accession>A0A2H1KHD0</accession>
<accession>A0A2A3YV11</accession>
<evidence type="ECO:0000313" key="1">
    <source>
        <dbReference type="EMBL" id="PCC43123.1"/>
    </source>
</evidence>